<gene>
    <name evidence="10" type="ORF">BE221DRAFT_208263</name>
</gene>
<dbReference type="Proteomes" id="UP000195557">
    <property type="component" value="Unassembled WGS sequence"/>
</dbReference>
<evidence type="ECO:0000256" key="1">
    <source>
        <dbReference type="ARBA" id="ARBA00004586"/>
    </source>
</evidence>
<feature type="region of interest" description="Disordered" evidence="8">
    <location>
        <begin position="547"/>
        <end position="576"/>
    </location>
</feature>
<dbReference type="GO" id="GO:0005789">
    <property type="term" value="C:endoplasmic reticulum membrane"/>
    <property type="evidence" value="ECO:0007669"/>
    <property type="project" value="UniProtKB-SubCell"/>
</dbReference>
<feature type="domain" description="Ankyrin repeat" evidence="9">
    <location>
        <begin position="369"/>
        <end position="486"/>
    </location>
</feature>
<proteinExistence type="predicted"/>
<dbReference type="PANTHER" id="PTHR12447:SF25">
    <property type="entry name" value="ANKYRIN REPEAT DOMAIN-CONTAINING PROTEIN 13C"/>
    <property type="match status" value="1"/>
</dbReference>
<evidence type="ECO:0000256" key="2">
    <source>
        <dbReference type="ARBA" id="ARBA00022737"/>
    </source>
</evidence>
<keyword evidence="2" id="KW-0677">Repeat</keyword>
<dbReference type="PANTHER" id="PTHR12447">
    <property type="entry name" value="ANKYRIN REPEAT DOMAIN-CONTAINING PROTEIN 13"/>
    <property type="match status" value="1"/>
</dbReference>
<evidence type="ECO:0000256" key="5">
    <source>
        <dbReference type="ARBA" id="ARBA00023136"/>
    </source>
</evidence>
<sequence length="576" mass="65047">MSDEFVDARSDADSAEENEFVDAQSSWTTQFPLHAACWANDVEFIEKFMKRRDTRDVNALDACGHAAIHVAALRRAIGAIGALVRHDSVDLELRDARGWTATRLAARRRARGCVRTLVEAKRSRKTREMKSGTLGRELGGALREVGDFETRVSWRFGSAVLAPLVKMVTPRDTYDVTVCGSKMRIDGELRGIDSDVMGKSVIPKWRKGRFSLIFDGARGAESKLWFVDHESREVVDATAKPNEGAQVKVADNTVSSTGMPPALTEDEIVDAITDELLAEGAKKRRVRWEDLAFAPARGWISKRASAWIKGRKTEIWEASAKVVRETIAPGEGVCLDGTYEEYADRASEWGENIVKRKPLGASSNDESGLNEFDDEAKKLEREKREKRQKSRKMTARCWLVRDFPLKAAHASRILDVLSRANKHAERVNRVVKYWSDNHKDMFPMKMQVPLMFTVYAQVHFKDFRALDEKAKAAKISQGFFDVPSDYRVKTVNEMLAEVEERAVRDLERIEALEQGDLIDEPETEEMRKWRIEIERLAALEASADDELKIADDASSSSDDDDRARFRVDSSDARSRA</sequence>
<feature type="compositionally biased region" description="Basic and acidic residues" evidence="8">
    <location>
        <begin position="375"/>
        <end position="385"/>
    </location>
</feature>
<evidence type="ECO:0000256" key="4">
    <source>
        <dbReference type="ARBA" id="ARBA00023043"/>
    </source>
</evidence>
<dbReference type="Pfam" id="PF11904">
    <property type="entry name" value="ANKRD13_C"/>
    <property type="match status" value="1"/>
</dbReference>
<dbReference type="InterPro" id="IPR021832">
    <property type="entry name" value="ANKRD13"/>
</dbReference>
<dbReference type="InterPro" id="IPR036770">
    <property type="entry name" value="Ankyrin_rpt-contain_sf"/>
</dbReference>
<evidence type="ECO:0000313" key="10">
    <source>
        <dbReference type="EMBL" id="OUS44997.1"/>
    </source>
</evidence>
<dbReference type="AlphaFoldDB" id="A0A1Y5I8H3"/>
<protein>
    <submittedName>
        <fullName evidence="10">Ankyrin repeat domain 13</fullName>
    </submittedName>
</protein>
<comment type="function">
    <text evidence="7">Acts as a molecular chaperone for G protein-coupled receptors, regulating their biogenesis and exit from the ER.</text>
</comment>
<dbReference type="InterPro" id="IPR055285">
    <property type="entry name" value="ANKRD13_C"/>
</dbReference>
<dbReference type="Pfam" id="PF12796">
    <property type="entry name" value="Ank_2"/>
    <property type="match status" value="1"/>
</dbReference>
<keyword evidence="3" id="KW-0256">Endoplasmic reticulum</keyword>
<feature type="compositionally biased region" description="Basic and acidic residues" evidence="8">
    <location>
        <begin position="561"/>
        <end position="576"/>
    </location>
</feature>
<keyword evidence="5" id="KW-0472">Membrane</keyword>
<evidence type="ECO:0000256" key="6">
    <source>
        <dbReference type="ARBA" id="ARBA00023186"/>
    </source>
</evidence>
<evidence type="ECO:0000256" key="3">
    <source>
        <dbReference type="ARBA" id="ARBA00022824"/>
    </source>
</evidence>
<dbReference type="EMBL" id="KZ155793">
    <property type="protein sequence ID" value="OUS44997.1"/>
    <property type="molecule type" value="Genomic_DNA"/>
</dbReference>
<dbReference type="SUPFAM" id="SSF48403">
    <property type="entry name" value="Ankyrin repeat"/>
    <property type="match status" value="1"/>
</dbReference>
<evidence type="ECO:0000256" key="8">
    <source>
        <dbReference type="SAM" id="MobiDB-lite"/>
    </source>
</evidence>
<reference evidence="10" key="1">
    <citation type="submission" date="2017-04" db="EMBL/GenBank/DDBJ databases">
        <title>Population genomics of picophytoplankton unveils novel chromosome hypervariability.</title>
        <authorList>
            <consortium name="DOE Joint Genome Institute"/>
            <person name="Blanc-Mathieu R."/>
            <person name="Krasovec M."/>
            <person name="Hebrard M."/>
            <person name="Yau S."/>
            <person name="Desgranges E."/>
            <person name="Martin J."/>
            <person name="Schackwitz W."/>
            <person name="Kuo A."/>
            <person name="Salin G."/>
            <person name="Donnadieu C."/>
            <person name="Desdevises Y."/>
            <person name="Sanchez-Ferandin S."/>
            <person name="Moreau H."/>
            <person name="Rivals E."/>
            <person name="Grigoriev I.V."/>
            <person name="Grimsley N."/>
            <person name="Eyre-Walker A."/>
            <person name="Piganeau G."/>
        </authorList>
    </citation>
    <scope>NUCLEOTIDE SEQUENCE [LARGE SCALE GENOMIC DNA]</scope>
    <source>
        <strain evidence="10">RCC 1115</strain>
    </source>
</reference>
<evidence type="ECO:0000259" key="9">
    <source>
        <dbReference type="Pfam" id="PF11904"/>
    </source>
</evidence>
<dbReference type="eggNOG" id="KOG0522">
    <property type="taxonomic scope" value="Eukaryota"/>
</dbReference>
<keyword evidence="6" id="KW-0143">Chaperone</keyword>
<keyword evidence="4" id="KW-0040">ANK repeat</keyword>
<dbReference type="Gene3D" id="1.25.40.20">
    <property type="entry name" value="Ankyrin repeat-containing domain"/>
    <property type="match status" value="1"/>
</dbReference>
<comment type="subcellular location">
    <subcellularLocation>
        <location evidence="1">Endoplasmic reticulum membrane</location>
    </subcellularLocation>
</comment>
<dbReference type="InterPro" id="IPR002110">
    <property type="entry name" value="Ankyrin_rpt"/>
</dbReference>
<accession>A0A1Y5I8H3</accession>
<evidence type="ECO:0000256" key="7">
    <source>
        <dbReference type="ARBA" id="ARBA00037107"/>
    </source>
</evidence>
<organism evidence="10">
    <name type="scientific">Ostreococcus tauri</name>
    <name type="common">Marine green alga</name>
    <dbReference type="NCBI Taxonomy" id="70448"/>
    <lineage>
        <taxon>Eukaryota</taxon>
        <taxon>Viridiplantae</taxon>
        <taxon>Chlorophyta</taxon>
        <taxon>Mamiellophyceae</taxon>
        <taxon>Mamiellales</taxon>
        <taxon>Bathycoccaceae</taxon>
        <taxon>Ostreococcus</taxon>
    </lineage>
</organism>
<feature type="region of interest" description="Disordered" evidence="8">
    <location>
        <begin position="358"/>
        <end position="388"/>
    </location>
</feature>
<name>A0A1Y5I8H3_OSTTA</name>